<keyword evidence="3" id="KW-1185">Reference proteome</keyword>
<sequence>MRSMANINNIPRITSKELSKILLSESTVSANVDESIHLSKTAVVDVRDHDHIGGHIKYSIHAPSSTLDTKISDLVRTLKDKELVVFHCALSQQRGPSAALKYLRERENLLYTGNTEFESCKNNLDSKCHSQRVFVLDKGFEGWQREFGDDTRLTEGYVKSLWL</sequence>
<dbReference type="Gene3D" id="3.40.250.10">
    <property type="entry name" value="Rhodanese-like domain"/>
    <property type="match status" value="1"/>
</dbReference>
<reference evidence="2 3" key="1">
    <citation type="journal article" date="2018" name="BMC Genomics">
        <title>Comparative genome analyses reveal sequence features reflecting distinct modes of host-adaptation between dicot and monocot powdery mildew.</title>
        <authorList>
            <person name="Wu Y."/>
            <person name="Ma X."/>
            <person name="Pan Z."/>
            <person name="Kale S.D."/>
            <person name="Song Y."/>
            <person name="King H."/>
            <person name="Zhang Q."/>
            <person name="Presley C."/>
            <person name="Deng X."/>
            <person name="Wei C.I."/>
            <person name="Xiao S."/>
        </authorList>
    </citation>
    <scope>NUCLEOTIDE SEQUENCE [LARGE SCALE GENOMIC DNA]</scope>
    <source>
        <strain evidence="2">UMSG2</strain>
    </source>
</reference>
<dbReference type="InterPro" id="IPR036873">
    <property type="entry name" value="Rhodanese-like_dom_sf"/>
</dbReference>
<dbReference type="STRING" id="212602.A0A420I2P9"/>
<dbReference type="SMART" id="SM00450">
    <property type="entry name" value="RHOD"/>
    <property type="match status" value="1"/>
</dbReference>
<dbReference type="InterPro" id="IPR001763">
    <property type="entry name" value="Rhodanese-like_dom"/>
</dbReference>
<dbReference type="AlphaFoldDB" id="A0A420I2P9"/>
<dbReference type="EMBL" id="MCFK01002215">
    <property type="protein sequence ID" value="RKF63960.1"/>
    <property type="molecule type" value="Genomic_DNA"/>
</dbReference>
<dbReference type="GO" id="GO:0004725">
    <property type="term" value="F:protein tyrosine phosphatase activity"/>
    <property type="evidence" value="ECO:0007669"/>
    <property type="project" value="TreeGrafter"/>
</dbReference>
<protein>
    <submittedName>
        <fullName evidence="2">CDC25-like phosphatase YCH1</fullName>
    </submittedName>
</protein>
<dbReference type="PANTHER" id="PTHR10828">
    <property type="entry name" value="M-PHASE INDUCER PHOSPHATASE DUAL SPECIFICITY PHOSPHATASE CDC25"/>
    <property type="match status" value="1"/>
</dbReference>
<gene>
    <name evidence="2" type="ORF">OnM2_022040</name>
</gene>
<comment type="caution">
    <text evidence="2">The sequence shown here is derived from an EMBL/GenBank/DDBJ whole genome shotgun (WGS) entry which is preliminary data.</text>
</comment>
<accession>A0A420I2P9</accession>
<evidence type="ECO:0000313" key="3">
    <source>
        <dbReference type="Proteomes" id="UP000286134"/>
    </source>
</evidence>
<proteinExistence type="predicted"/>
<dbReference type="SUPFAM" id="SSF52821">
    <property type="entry name" value="Rhodanese/Cell cycle control phosphatase"/>
    <property type="match status" value="1"/>
</dbReference>
<evidence type="ECO:0000259" key="1">
    <source>
        <dbReference type="PROSITE" id="PS50206"/>
    </source>
</evidence>
<evidence type="ECO:0000313" key="2">
    <source>
        <dbReference type="EMBL" id="RKF63960.1"/>
    </source>
</evidence>
<feature type="domain" description="Rhodanese" evidence="1">
    <location>
        <begin position="37"/>
        <end position="152"/>
    </location>
</feature>
<name>A0A420I2P9_9PEZI</name>
<organism evidence="2 3">
    <name type="scientific">Erysiphe neolycopersici</name>
    <dbReference type="NCBI Taxonomy" id="212602"/>
    <lineage>
        <taxon>Eukaryota</taxon>
        <taxon>Fungi</taxon>
        <taxon>Dikarya</taxon>
        <taxon>Ascomycota</taxon>
        <taxon>Pezizomycotina</taxon>
        <taxon>Leotiomycetes</taxon>
        <taxon>Erysiphales</taxon>
        <taxon>Erysiphaceae</taxon>
        <taxon>Erysiphe</taxon>
    </lineage>
</organism>
<dbReference type="OrthoDB" id="102559at2759"/>
<dbReference type="GO" id="GO:0005737">
    <property type="term" value="C:cytoplasm"/>
    <property type="evidence" value="ECO:0007669"/>
    <property type="project" value="TreeGrafter"/>
</dbReference>
<dbReference type="PANTHER" id="PTHR10828:SF38">
    <property type="entry name" value="ARSENICAL-RESISTANCE PROTEIN 2-RELATED"/>
    <property type="match status" value="1"/>
</dbReference>
<dbReference type="GO" id="GO:0005634">
    <property type="term" value="C:nucleus"/>
    <property type="evidence" value="ECO:0007669"/>
    <property type="project" value="TreeGrafter"/>
</dbReference>
<dbReference type="Pfam" id="PF00581">
    <property type="entry name" value="Rhodanese"/>
    <property type="match status" value="1"/>
</dbReference>
<dbReference type="PROSITE" id="PS50206">
    <property type="entry name" value="RHODANESE_3"/>
    <property type="match status" value="1"/>
</dbReference>
<dbReference type="Proteomes" id="UP000286134">
    <property type="component" value="Unassembled WGS sequence"/>
</dbReference>